<dbReference type="SMART" id="SM01360">
    <property type="entry name" value="A2M"/>
    <property type="match status" value="1"/>
</dbReference>
<dbReference type="PANTHER" id="PTHR40094:SF1">
    <property type="entry name" value="UBIQUITIN DOMAIN-CONTAINING PROTEIN"/>
    <property type="match status" value="1"/>
</dbReference>
<dbReference type="InterPro" id="IPR041246">
    <property type="entry name" value="Bact_MG10"/>
</dbReference>
<evidence type="ECO:0000256" key="2">
    <source>
        <dbReference type="SAM" id="SignalP"/>
    </source>
</evidence>
<dbReference type="Pfam" id="PF00207">
    <property type="entry name" value="A2M"/>
    <property type="match status" value="1"/>
</dbReference>
<dbReference type="Gene3D" id="2.20.130.20">
    <property type="match status" value="1"/>
</dbReference>
<keyword evidence="5" id="KW-1185">Reference proteome</keyword>
<organism evidence="4 5">
    <name type="scientific">Porphyromonas crevioricanis</name>
    <dbReference type="NCBI Taxonomy" id="393921"/>
    <lineage>
        <taxon>Bacteria</taxon>
        <taxon>Pseudomonadati</taxon>
        <taxon>Bacteroidota</taxon>
        <taxon>Bacteroidia</taxon>
        <taxon>Bacteroidales</taxon>
        <taxon>Porphyromonadaceae</taxon>
        <taxon>Porphyromonas</taxon>
    </lineage>
</organism>
<dbReference type="InterPro" id="IPR001599">
    <property type="entry name" value="Macroglobln_a2"/>
</dbReference>
<dbReference type="Gene3D" id="2.60.40.1930">
    <property type="match status" value="1"/>
</dbReference>
<feature type="domain" description="Alpha-2-macroglobulin" evidence="3">
    <location>
        <begin position="1229"/>
        <end position="1321"/>
    </location>
</feature>
<dbReference type="KEGG" id="pcre:NCTC12858_01658"/>
<dbReference type="InterPro" id="IPR002890">
    <property type="entry name" value="MG2"/>
</dbReference>
<keyword evidence="2" id="KW-0732">Signal</keyword>
<dbReference type="Pfam" id="PF01835">
    <property type="entry name" value="MG2"/>
    <property type="match status" value="1"/>
</dbReference>
<sequence length="1963" mass="225386">MRNNTFHHLLYSSLCTLVLLGSCTCLPSVQAQERTLPTKVMQAKVDRKTGKMDLLKQKIDLAVEDRKPREAIRFCEDLMDQARRQKHLAYLLYASALHSQLGEELDPEERKNSIARIWEIRTLPWLSEADQMVLHAYMLDYYTQRFRSFSWSPKTQSPETDRAAQLGESPDFWGMDQFRSVLLRCMDGMLKDPKLLSDTTIDLYYPIFKTDCSSPEKSEVIDLSRSLLFQFISLCEKLMQNTPFLQTDQIEVDGKMVDLYVYLTSQLDGVAQATSNKELADYIVWKRLQLDRNTHRISQEEYATKLRSLIDRANGQYVLSNLYEDLCRQYDYGRRKYRQRRAELIELCEQLLMRCPEDTFSRRKLLRNLYLIVEPSFNWQLPAVVQSQDTVWLQVDRFEAYDMQSISVKIDRMQDQQGGWRTNTPETPIEGQTLELHLTPKDLMSFTDETGDSSDTFFRYPIAAKLPYGTYRVQLKVEPLLLTKEFSPFEGVESVLYFGVSDLLTVKLTNSGSSEIRVHEANSGRAVPLAEVEIFTLERKYGENRHTDYLELKMRLKTDKSGIVVLPSELQGSLHCRPISGEDRYCPSSNLYVRGGYQEKDDSIAAKPIPYVYTDRSVYRPGQRVFFSGILYESNVYRAKSKVLSGRKVEVALYDANMEFVDSLSLTSGEYGEYDGSFLLSERTLGGAFFIKAKYEEEESQALLYVEEYKRPRFELTLKKEEKRQYKLGEKALIEGQAKLYSGVGLPGAQVRAVTTVVRYDSFYRSMLYRSASSEIVSVDTTETDSLGNFQIALLIRLNAKLERERQSLEKEAIRNSYYHFRTTVTVLSENGETQSVEHSFLIGKPHSQLSVHLRSTGITYGVDDSRLFIDKSRSGEKLYFELDAPFDSAQSAKVSFSLSGKDGRVRYHKDDLPLVSIIDIAKEWGKLPSGSYVLKAFAYTDSGDRVELSRPIVLYGSRDKQISEASKLFVRLSKEEYSDGNPPELLLASKFEDAQVYYDVITRKGIIERRHICLSSNRLFRLRPNLPSGKLPPAYMIRIYTVRNAELYEHRVHFKLKEPDKTIRIKQISFRDRSLAGSAQQWSFSLTDASGKPLKAHVTAFLTDEALQAIRPREWIGIEAQHPFLMDELPASVSRREMAHCAISFSQKRIATLPHCVYRPNWHSHLVNVYRGPWYARGGVSYAKGSDSTRPTLFAQSLSLVADVEESVQENLGTIEQNPAVRQNFAETAFFYPQLTSDEHGEVSWRFTLPESLTRWELQLVAHTPDLFWGNRVLHVESYKELMLVPNMPRFLRRGDQTVVAATVYNRTDIPQQVEYCMELFDLDSQAILQRQTQPLKLEPGAHTTASFELQTVGDLPLIGVRLMAIGETHTDGEQYILPQLSDVEKVRVTLPLSLSPGEEQVVDLFTLLPQYEVSDLQISLQNEGGLLWPLFRSLISVVKPKENNAIEIASSLYANRVVEWLLSRPSLQPILKDIRQSSPDVSSTLRHSGEAYDMLDREMPWLRESKLEEASASALLALLNNDSSRLPASVAIEQLRELQRDNGGFAWYSDMEASFHVTSYIVELFTRLKIIGISERRAPELDICMLAFNYLDAYALREVNRLLLQKISPKRLPYNLLRYLYLSTIADRRPETEQTKKVWDYCLPLLYHSMSKLPLEELPYAAIIAQENNQAQKAAWAVEVLRQHLTDLPHQGTFFAMKESESYHWQDNRYPLHLAAMEAINRVEADWSTIHRMQKWLLSQRRVQYWPSSPTTVNIIQGLLMNEQELLGQVSAPSRQMLTIPSDGQLRVRNESGQIQWYGVYIDYSRSLEQASELLSVAKGPLQLESKAYKVVVNGNQKRLQALEDGEELHPGDEVRLHYTIRLDRDMDFIVLSDSRIAAAEPMGPLSGYKYEGGTFFYFEAKDSGQNFFFDTLHRGSYQLSFSQRIQHEGFYRSGKATLRSAYAPAFSCELPGLRVRVRKE</sequence>
<protein>
    <submittedName>
        <fullName evidence="4">Alpha-2-macroglobulin family</fullName>
    </submittedName>
</protein>
<dbReference type="InterPro" id="IPR051802">
    <property type="entry name" value="YfhM-like"/>
</dbReference>
<dbReference type="Proteomes" id="UP000249300">
    <property type="component" value="Chromosome 1"/>
</dbReference>
<evidence type="ECO:0000313" key="5">
    <source>
        <dbReference type="Proteomes" id="UP000249300"/>
    </source>
</evidence>
<comment type="similarity">
    <text evidence="1">Belongs to the protease inhibitor I39 (alpha-2-macroglobulin) family. Bacterial alpha-2-macroglobulin subfamily.</text>
</comment>
<evidence type="ECO:0000259" key="3">
    <source>
        <dbReference type="SMART" id="SM01360"/>
    </source>
</evidence>
<dbReference type="EMBL" id="LS483447">
    <property type="protein sequence ID" value="SQH73787.1"/>
    <property type="molecule type" value="Genomic_DNA"/>
</dbReference>
<feature type="signal peptide" evidence="2">
    <location>
        <begin position="1"/>
        <end position="31"/>
    </location>
</feature>
<gene>
    <name evidence="4" type="ORF">NCTC12858_01658</name>
</gene>
<dbReference type="GO" id="GO:0004866">
    <property type="term" value="F:endopeptidase inhibitor activity"/>
    <property type="evidence" value="ECO:0007669"/>
    <property type="project" value="InterPro"/>
</dbReference>
<dbReference type="Pfam" id="PF17973">
    <property type="entry name" value="bMG10"/>
    <property type="match status" value="1"/>
</dbReference>
<dbReference type="PANTHER" id="PTHR40094">
    <property type="entry name" value="ALPHA-2-MACROGLOBULIN HOMOLOG"/>
    <property type="match status" value="1"/>
</dbReference>
<name>A0A2X4Q125_9PORP</name>
<feature type="chain" id="PRO_5015963414" evidence="2">
    <location>
        <begin position="32"/>
        <end position="1963"/>
    </location>
</feature>
<dbReference type="Gene3D" id="1.50.10.20">
    <property type="match status" value="1"/>
</dbReference>
<evidence type="ECO:0000256" key="1">
    <source>
        <dbReference type="ARBA" id="ARBA00010556"/>
    </source>
</evidence>
<reference evidence="4 5" key="1">
    <citation type="submission" date="2018-06" db="EMBL/GenBank/DDBJ databases">
        <authorList>
            <consortium name="Pathogen Informatics"/>
            <person name="Doyle S."/>
        </authorList>
    </citation>
    <scope>NUCLEOTIDE SEQUENCE [LARGE SCALE GENOMIC DNA]</scope>
    <source>
        <strain evidence="4 5">NCTC12858</strain>
    </source>
</reference>
<proteinExistence type="inferred from homology"/>
<accession>A0A2X4Q125</accession>
<evidence type="ECO:0000313" key="4">
    <source>
        <dbReference type="EMBL" id="SQH73787.1"/>
    </source>
</evidence>
<dbReference type="PROSITE" id="PS51257">
    <property type="entry name" value="PROKAR_LIPOPROTEIN"/>
    <property type="match status" value="1"/>
</dbReference>